<keyword evidence="3" id="KW-1185">Reference proteome</keyword>
<protein>
    <recommendedName>
        <fullName evidence="4">Transposase</fullName>
    </recommendedName>
</protein>
<sequence length="72" mass="8568">MFFKWVKQHVRLVKPRGYTAEAIWNQMYIALIAYALCLLIKLTLDCKKSTWDLLQLIRIYATFLDLARTSQM</sequence>
<comment type="caution">
    <text evidence="2">The sequence shown here is derived from an EMBL/GenBank/DDBJ whole genome shotgun (WGS) entry which is preliminary data.</text>
</comment>
<evidence type="ECO:0000313" key="3">
    <source>
        <dbReference type="Proteomes" id="UP001154322"/>
    </source>
</evidence>
<evidence type="ECO:0000256" key="1">
    <source>
        <dbReference type="SAM" id="Phobius"/>
    </source>
</evidence>
<proteinExistence type="predicted"/>
<evidence type="ECO:0008006" key="4">
    <source>
        <dbReference type="Google" id="ProtNLM"/>
    </source>
</evidence>
<dbReference type="RefSeq" id="WP_261944836.1">
    <property type="nucleotide sequence ID" value="NZ_AP031286.1"/>
</dbReference>
<gene>
    <name evidence="2" type="ORF">WJ0W_002148</name>
</gene>
<keyword evidence="1" id="KW-0472">Membrane</keyword>
<accession>A0ABN8U533</accession>
<dbReference type="EMBL" id="CALYLO010000002">
    <property type="protein sequence ID" value="CAH8244917.1"/>
    <property type="molecule type" value="Genomic_DNA"/>
</dbReference>
<name>A0ABN8U533_9BACL</name>
<dbReference type="InterPro" id="IPR012337">
    <property type="entry name" value="RNaseH-like_sf"/>
</dbReference>
<reference evidence="2" key="1">
    <citation type="submission" date="2022-06" db="EMBL/GenBank/DDBJ databases">
        <authorList>
            <person name="Dietemann V."/>
            <person name="Ory F."/>
            <person name="Dainat B."/>
            <person name="Oberhansli S."/>
        </authorList>
    </citation>
    <scope>NUCLEOTIDE SEQUENCE</scope>
    <source>
        <strain evidence="2">Ena-SAMPLE-TAB-26-04-2022-14:26:32:270-5432</strain>
    </source>
</reference>
<keyword evidence="1" id="KW-1133">Transmembrane helix</keyword>
<evidence type="ECO:0000313" key="2">
    <source>
        <dbReference type="EMBL" id="CAH8244917.1"/>
    </source>
</evidence>
<feature type="transmembrane region" description="Helical" evidence="1">
    <location>
        <begin position="23"/>
        <end position="44"/>
    </location>
</feature>
<dbReference type="Proteomes" id="UP001154322">
    <property type="component" value="Unassembled WGS sequence"/>
</dbReference>
<keyword evidence="1" id="KW-0812">Transmembrane</keyword>
<organism evidence="2 3">
    <name type="scientific">Paenibacillus melissococcoides</name>
    <dbReference type="NCBI Taxonomy" id="2912268"/>
    <lineage>
        <taxon>Bacteria</taxon>
        <taxon>Bacillati</taxon>
        <taxon>Bacillota</taxon>
        <taxon>Bacilli</taxon>
        <taxon>Bacillales</taxon>
        <taxon>Paenibacillaceae</taxon>
        <taxon>Paenibacillus</taxon>
    </lineage>
</organism>
<dbReference type="SUPFAM" id="SSF53098">
    <property type="entry name" value="Ribonuclease H-like"/>
    <property type="match status" value="1"/>
</dbReference>